<evidence type="ECO:0000256" key="7">
    <source>
        <dbReference type="ARBA" id="ARBA00023004"/>
    </source>
</evidence>
<evidence type="ECO:0000256" key="9">
    <source>
        <dbReference type="PIRSR" id="PIRSR602401-1"/>
    </source>
</evidence>
<comment type="cofactor">
    <cofactor evidence="1 9">
        <name>heme</name>
        <dbReference type="ChEBI" id="CHEBI:30413"/>
    </cofactor>
</comment>
<evidence type="ECO:0000256" key="1">
    <source>
        <dbReference type="ARBA" id="ARBA00001971"/>
    </source>
</evidence>
<comment type="pathway">
    <text evidence="2">Secondary metabolite biosynthesis.</text>
</comment>
<keyword evidence="6 10" id="KW-0560">Oxidoreductase</keyword>
<feature type="region of interest" description="Disordered" evidence="11">
    <location>
        <begin position="1"/>
        <end position="24"/>
    </location>
</feature>
<dbReference type="Proteomes" id="UP000076722">
    <property type="component" value="Unassembled WGS sequence"/>
</dbReference>
<dbReference type="OrthoDB" id="2789670at2759"/>
<keyword evidence="13" id="KW-1185">Reference proteome</keyword>
<reference evidence="12 13" key="1">
    <citation type="journal article" date="2016" name="Mol. Biol. Evol.">
        <title>Comparative Genomics of Early-Diverging Mushroom-Forming Fungi Provides Insights into the Origins of Lignocellulose Decay Capabilities.</title>
        <authorList>
            <person name="Nagy L.G."/>
            <person name="Riley R."/>
            <person name="Tritt A."/>
            <person name="Adam C."/>
            <person name="Daum C."/>
            <person name="Floudas D."/>
            <person name="Sun H."/>
            <person name="Yadav J.S."/>
            <person name="Pangilinan J."/>
            <person name="Larsson K.H."/>
            <person name="Matsuura K."/>
            <person name="Barry K."/>
            <person name="Labutti K."/>
            <person name="Kuo R."/>
            <person name="Ohm R.A."/>
            <person name="Bhattacharya S.S."/>
            <person name="Shirouzu T."/>
            <person name="Yoshinaga Y."/>
            <person name="Martin F.M."/>
            <person name="Grigoriev I.V."/>
            <person name="Hibbett D.S."/>
        </authorList>
    </citation>
    <scope>NUCLEOTIDE SEQUENCE [LARGE SCALE GENOMIC DNA]</scope>
    <source>
        <strain evidence="12 13">HHB9708</strain>
    </source>
</reference>
<name>A0A164VBK8_9AGAM</name>
<dbReference type="GO" id="GO:0005506">
    <property type="term" value="F:iron ion binding"/>
    <property type="evidence" value="ECO:0007669"/>
    <property type="project" value="InterPro"/>
</dbReference>
<evidence type="ECO:0000256" key="5">
    <source>
        <dbReference type="ARBA" id="ARBA00022723"/>
    </source>
</evidence>
<dbReference type="InterPro" id="IPR002401">
    <property type="entry name" value="Cyt_P450_E_grp-I"/>
</dbReference>
<dbReference type="GO" id="GO:0004497">
    <property type="term" value="F:monooxygenase activity"/>
    <property type="evidence" value="ECO:0007669"/>
    <property type="project" value="UniProtKB-KW"/>
</dbReference>
<evidence type="ECO:0000256" key="10">
    <source>
        <dbReference type="RuleBase" id="RU000461"/>
    </source>
</evidence>
<evidence type="ECO:0000256" key="6">
    <source>
        <dbReference type="ARBA" id="ARBA00023002"/>
    </source>
</evidence>
<keyword evidence="7 9" id="KW-0408">Iron</keyword>
<evidence type="ECO:0000256" key="4">
    <source>
        <dbReference type="ARBA" id="ARBA00022617"/>
    </source>
</evidence>
<dbReference type="PRINTS" id="PR00463">
    <property type="entry name" value="EP450I"/>
</dbReference>
<dbReference type="PROSITE" id="PS00086">
    <property type="entry name" value="CYTOCHROME_P450"/>
    <property type="match status" value="1"/>
</dbReference>
<protein>
    <submittedName>
        <fullName evidence="12">Cytochrome P450</fullName>
    </submittedName>
</protein>
<dbReference type="SUPFAM" id="SSF48264">
    <property type="entry name" value="Cytochrome P450"/>
    <property type="match status" value="1"/>
</dbReference>
<proteinExistence type="inferred from homology"/>
<dbReference type="EMBL" id="KV419405">
    <property type="protein sequence ID" value="KZS94002.1"/>
    <property type="molecule type" value="Genomic_DNA"/>
</dbReference>
<dbReference type="InterPro" id="IPR017972">
    <property type="entry name" value="Cyt_P450_CS"/>
</dbReference>
<dbReference type="GO" id="GO:0016705">
    <property type="term" value="F:oxidoreductase activity, acting on paired donors, with incorporation or reduction of molecular oxygen"/>
    <property type="evidence" value="ECO:0007669"/>
    <property type="project" value="InterPro"/>
</dbReference>
<dbReference type="CDD" id="cd11065">
    <property type="entry name" value="CYP64-like"/>
    <property type="match status" value="1"/>
</dbReference>
<dbReference type="InterPro" id="IPR001128">
    <property type="entry name" value="Cyt_P450"/>
</dbReference>
<comment type="similarity">
    <text evidence="3 10">Belongs to the cytochrome P450 family.</text>
</comment>
<dbReference type="InterPro" id="IPR036396">
    <property type="entry name" value="Cyt_P450_sf"/>
</dbReference>
<evidence type="ECO:0000256" key="11">
    <source>
        <dbReference type="SAM" id="MobiDB-lite"/>
    </source>
</evidence>
<dbReference type="AlphaFoldDB" id="A0A164VBK8"/>
<evidence type="ECO:0000256" key="8">
    <source>
        <dbReference type="ARBA" id="ARBA00023033"/>
    </source>
</evidence>
<dbReference type="InterPro" id="IPR050364">
    <property type="entry name" value="Cytochrome_P450_fung"/>
</dbReference>
<dbReference type="Pfam" id="PF00067">
    <property type="entry name" value="p450"/>
    <property type="match status" value="1"/>
</dbReference>
<evidence type="ECO:0000313" key="13">
    <source>
        <dbReference type="Proteomes" id="UP000076722"/>
    </source>
</evidence>
<keyword evidence="5 9" id="KW-0479">Metal-binding</keyword>
<accession>A0A164VBK8</accession>
<gene>
    <name evidence="12" type="ORF">SISNIDRAFT_440392</name>
</gene>
<evidence type="ECO:0000313" key="12">
    <source>
        <dbReference type="EMBL" id="KZS94002.1"/>
    </source>
</evidence>
<keyword evidence="8 10" id="KW-0503">Monooxygenase</keyword>
<evidence type="ECO:0000256" key="3">
    <source>
        <dbReference type="ARBA" id="ARBA00010617"/>
    </source>
</evidence>
<dbReference type="STRING" id="1314777.A0A164VBK8"/>
<feature type="compositionally biased region" description="Polar residues" evidence="11">
    <location>
        <begin position="10"/>
        <end position="19"/>
    </location>
</feature>
<keyword evidence="4 9" id="KW-0349">Heme</keyword>
<dbReference type="PANTHER" id="PTHR46300:SF7">
    <property type="entry name" value="P450, PUTATIVE (EUROFUNG)-RELATED"/>
    <property type="match status" value="1"/>
</dbReference>
<dbReference type="Gene3D" id="1.10.630.10">
    <property type="entry name" value="Cytochrome P450"/>
    <property type="match status" value="1"/>
</dbReference>
<dbReference type="PANTHER" id="PTHR46300">
    <property type="entry name" value="P450, PUTATIVE (EUROFUNG)-RELATED-RELATED"/>
    <property type="match status" value="1"/>
</dbReference>
<feature type="binding site" description="axial binding residue" evidence="9">
    <location>
        <position position="434"/>
    </location>
    <ligand>
        <name>heme</name>
        <dbReference type="ChEBI" id="CHEBI:30413"/>
    </ligand>
    <ligandPart>
        <name>Fe</name>
        <dbReference type="ChEBI" id="CHEBI:18248"/>
    </ligandPart>
</feature>
<organism evidence="12 13">
    <name type="scientific">Sistotremastrum niveocremeum HHB9708</name>
    <dbReference type="NCBI Taxonomy" id="1314777"/>
    <lineage>
        <taxon>Eukaryota</taxon>
        <taxon>Fungi</taxon>
        <taxon>Dikarya</taxon>
        <taxon>Basidiomycota</taxon>
        <taxon>Agaricomycotina</taxon>
        <taxon>Agaricomycetes</taxon>
        <taxon>Sistotremastrales</taxon>
        <taxon>Sistotremastraceae</taxon>
        <taxon>Sertulicium</taxon>
        <taxon>Sertulicium niveocremeum</taxon>
    </lineage>
</organism>
<evidence type="ECO:0000256" key="2">
    <source>
        <dbReference type="ARBA" id="ARBA00005179"/>
    </source>
</evidence>
<dbReference type="PRINTS" id="PR00385">
    <property type="entry name" value="P450"/>
</dbReference>
<dbReference type="GO" id="GO:0020037">
    <property type="term" value="F:heme binding"/>
    <property type="evidence" value="ECO:0007669"/>
    <property type="project" value="InterPro"/>
</dbReference>
<sequence length="502" mass="55991">MLWRNLTGPEGNSGSSQTRLPRGPRGIPLIGNALDMVTRTPWLKFTEWAALYGNVVYFSALGKNMILLNTYKVATDLLDSQGAIYSERPKFALAADYGGWGWLLPTLPYSGNKNFQTQRRFLNQHLNATAVNTYHELILRNVKILASNLLRHPDGFQKYNRMYAGANILDITYGHKVTAPDDPWIKQADDAFRTLEAFGLPGTHPIDIFPWLGKLPFWVWGCSFSKTMAKMREAASVISQGPYESMKKQYLSGMAVPSMTSTLIEEHLLPDGTVRDEDSLASIAATTYIAGADTTVSALDTFLLAMMLFPEAQKAAQREIDAVLHRGRLPTLEDKDALPHIQAIMKEVIRWNPIIPTGLPHASMEDDEYKGLFIPAKSMIFVNVWGLVRDPKHYPSPDEFNPERYIDSSGPKPVLRKDVQDPEDYTFGFGRRVCPGRHFATTGLWIAMATILTVFEISMPLDEDGNPITPTLEFGIGTVSHPGPFKCKLTPRSDNVKSLLTG</sequence>